<reference evidence="1" key="1">
    <citation type="submission" date="2023-08" db="EMBL/GenBank/DDBJ databases">
        <title>Reference Genome Resource for the Citrus Pathogen Phytophthora citrophthora.</title>
        <authorList>
            <person name="Moller H."/>
            <person name="Coetzee B."/>
            <person name="Rose L.J."/>
            <person name="Van Niekerk J.M."/>
        </authorList>
    </citation>
    <scope>NUCLEOTIDE SEQUENCE</scope>
    <source>
        <strain evidence="1">STE-U-9442</strain>
    </source>
</reference>
<protein>
    <recommendedName>
        <fullName evidence="3">HAT C-terminal dimerisation domain-containing protein</fullName>
    </recommendedName>
</protein>
<dbReference type="AlphaFoldDB" id="A0AAD9GEK8"/>
<evidence type="ECO:0000313" key="2">
    <source>
        <dbReference type="Proteomes" id="UP001259832"/>
    </source>
</evidence>
<gene>
    <name evidence="1" type="ORF">P3T76_009787</name>
</gene>
<organism evidence="1 2">
    <name type="scientific">Phytophthora citrophthora</name>
    <dbReference type="NCBI Taxonomy" id="4793"/>
    <lineage>
        <taxon>Eukaryota</taxon>
        <taxon>Sar</taxon>
        <taxon>Stramenopiles</taxon>
        <taxon>Oomycota</taxon>
        <taxon>Peronosporomycetes</taxon>
        <taxon>Peronosporales</taxon>
        <taxon>Peronosporaceae</taxon>
        <taxon>Phytophthora</taxon>
    </lineage>
</organism>
<dbReference type="EMBL" id="JASMQC010000020">
    <property type="protein sequence ID" value="KAK1937009.1"/>
    <property type="molecule type" value="Genomic_DNA"/>
</dbReference>
<keyword evidence="2" id="KW-1185">Reference proteome</keyword>
<evidence type="ECO:0008006" key="3">
    <source>
        <dbReference type="Google" id="ProtNLM"/>
    </source>
</evidence>
<dbReference type="SUPFAM" id="SSF53098">
    <property type="entry name" value="Ribonuclease H-like"/>
    <property type="match status" value="1"/>
</dbReference>
<sequence length="304" mass="34084">MDFFGKEIRQCTVLVGDNCSVNKRLANLMGVPLVGCASHKLNLAVKTILAPYEAELEAVQALMKHLRIINAAAKLRFATPLRPVLRQETRWGSTYAMLKRFFWAARVHFTRRRRPRWNNAVSRCPTKVKGTFRRARRLQSVAMALQSGDLDLIGARDLLNGLIEQKPSVKSVIGPSANIVRSPIFEAGCCKVLADSANILSRDERLALRPMECRVSAPPSEDSVVGSSFAERILKKRKKTTPAVTYPLVRAIPPTSNKVDRLFSTARAMLGHERQALTPFAIEMLLFLKTNTLYWDVQVVDRCV</sequence>
<accession>A0AAD9GEK8</accession>
<dbReference type="PANTHER" id="PTHR40866">
    <property type="entry name" value="BED-TYPE DOMAIN-CONTAINING PROTEIN"/>
    <property type="match status" value="1"/>
</dbReference>
<dbReference type="Proteomes" id="UP001259832">
    <property type="component" value="Unassembled WGS sequence"/>
</dbReference>
<evidence type="ECO:0000313" key="1">
    <source>
        <dbReference type="EMBL" id="KAK1937009.1"/>
    </source>
</evidence>
<dbReference type="InterPro" id="IPR012337">
    <property type="entry name" value="RNaseH-like_sf"/>
</dbReference>
<proteinExistence type="predicted"/>
<dbReference type="PANTHER" id="PTHR40866:SF1">
    <property type="entry name" value="BED-TYPE DOMAIN-CONTAINING PROTEIN"/>
    <property type="match status" value="1"/>
</dbReference>
<comment type="caution">
    <text evidence="1">The sequence shown here is derived from an EMBL/GenBank/DDBJ whole genome shotgun (WGS) entry which is preliminary data.</text>
</comment>
<name>A0AAD9GEK8_9STRA</name>